<comment type="caution">
    <text evidence="1">The sequence shown here is derived from an EMBL/GenBank/DDBJ whole genome shotgun (WGS) entry which is preliminary data.</text>
</comment>
<proteinExistence type="predicted"/>
<sequence length="136" mass="15990">MKDFHLKFEGYWRDRNKGGLPNYSGIYIVYRSVYNAQTDKVSLIEIIYIGKADNIHDRHLDHEKYEVFLSQLQYGEELCYSCAPLDKDVEVVENALIFAQKPVLNEKGKTEFNYDRIHVKMDGACACMKYTDFFVR</sequence>
<reference evidence="1 2" key="1">
    <citation type="submission" date="2019-09" db="EMBL/GenBank/DDBJ databases">
        <title>Distinct polysaccharide growth profiles of human intestinal Prevotella copri isolates.</title>
        <authorList>
            <person name="Fehlner-Peach H."/>
            <person name="Magnabosco C."/>
            <person name="Raghavan V."/>
            <person name="Scher J.U."/>
            <person name="Tett A."/>
            <person name="Cox L.M."/>
            <person name="Gottsegen C."/>
            <person name="Watters A."/>
            <person name="Wiltshire- Gordon J.D."/>
            <person name="Segata N."/>
            <person name="Bonneau R."/>
            <person name="Littman D.R."/>
        </authorList>
    </citation>
    <scope>NUCLEOTIDE SEQUENCE [LARGE SCALE GENOMIC DNA]</scope>
    <source>
        <strain evidence="2">iK21513</strain>
    </source>
</reference>
<name>A0A6A7VVZ0_9BACT</name>
<dbReference type="Proteomes" id="UP000406735">
    <property type="component" value="Unassembled WGS sequence"/>
</dbReference>
<gene>
    <name evidence="1" type="ORF">F7D97_11405</name>
</gene>
<accession>A0A6A7VVZ0</accession>
<dbReference type="AlphaFoldDB" id="A0A6A7VVZ0"/>
<organism evidence="1 2">
    <name type="scientific">Segatella copri</name>
    <dbReference type="NCBI Taxonomy" id="165179"/>
    <lineage>
        <taxon>Bacteria</taxon>
        <taxon>Pseudomonadati</taxon>
        <taxon>Bacteroidota</taxon>
        <taxon>Bacteroidia</taxon>
        <taxon>Bacteroidales</taxon>
        <taxon>Prevotellaceae</taxon>
        <taxon>Segatella</taxon>
    </lineage>
</organism>
<dbReference type="EMBL" id="VZCY01000091">
    <property type="protein sequence ID" value="MQN10507.1"/>
    <property type="molecule type" value="Genomic_DNA"/>
</dbReference>
<protein>
    <submittedName>
        <fullName evidence="1">GIY-YIG nuclease family protein</fullName>
    </submittedName>
</protein>
<dbReference type="RefSeq" id="WP_153080597.1">
    <property type="nucleotide sequence ID" value="NZ_CP152352.1"/>
</dbReference>
<evidence type="ECO:0000313" key="1">
    <source>
        <dbReference type="EMBL" id="MQN10507.1"/>
    </source>
</evidence>
<evidence type="ECO:0000313" key="2">
    <source>
        <dbReference type="Proteomes" id="UP000406735"/>
    </source>
</evidence>